<dbReference type="SUPFAM" id="SSF54665">
    <property type="entry name" value="CO dehydrogenase molybdoprotein N-domain-like"/>
    <property type="match status" value="1"/>
</dbReference>
<dbReference type="InterPro" id="IPR008274">
    <property type="entry name" value="AldOxase/xan_DH_MoCoBD1"/>
</dbReference>
<keyword evidence="4" id="KW-1185">Reference proteome</keyword>
<dbReference type="SUPFAM" id="SSF56003">
    <property type="entry name" value="Molybdenum cofactor-binding domain"/>
    <property type="match status" value="1"/>
</dbReference>
<organism evidence="3 4">
    <name type="scientific">Alkalicella caledoniensis</name>
    <dbReference type="NCBI Taxonomy" id="2731377"/>
    <lineage>
        <taxon>Bacteria</taxon>
        <taxon>Bacillati</taxon>
        <taxon>Bacillota</taxon>
        <taxon>Clostridia</taxon>
        <taxon>Eubacteriales</taxon>
        <taxon>Proteinivoracaceae</taxon>
        <taxon>Alkalicella</taxon>
    </lineage>
</organism>
<dbReference type="KEGG" id="acae:HYG86_14455"/>
<dbReference type="InterPro" id="IPR000674">
    <property type="entry name" value="Ald_Oxase/Xan_DH_a/b"/>
</dbReference>
<dbReference type="Proteomes" id="UP000516160">
    <property type="component" value="Chromosome"/>
</dbReference>
<dbReference type="GO" id="GO:0016491">
    <property type="term" value="F:oxidoreductase activity"/>
    <property type="evidence" value="ECO:0007669"/>
    <property type="project" value="InterPro"/>
</dbReference>
<dbReference type="InterPro" id="IPR037165">
    <property type="entry name" value="AldOxase/xan_DH_Mopterin-bd_sf"/>
</dbReference>
<dbReference type="EMBL" id="CP058559">
    <property type="protein sequence ID" value="QNO15884.1"/>
    <property type="molecule type" value="Genomic_DNA"/>
</dbReference>
<sequence>MEEKNYSVIGKSVTKKDVLAKVTGKAQYAADITLDNMLFGKVLRSTVPAAIVKKIDTSKAKELPGVVSVLTAKDIPGENSVGIIIKDEPILVTNKIRRIGDPLAIIAAETMEIAEEALGLIKVDLEELPVVSNIEQALDKNSPVIHGGESNILSTKLMVKGDVDNAFKECDIIIENSYKTSMISHMFIEPEAAVAKYEDGKITVWSSTQNTHFDRDEVARMLNMPQNRVRCICAETGGGFGGKLDISLQCYSALLAYYSKRPVKMVNTREESTTVSSKRHPTLMKYKTGAKKDGKLHAMEVEIFQDTGAYSSYGLGVITRSVVHSTGPYEVPNLRVKSTMVYTNNPMAGAMRGFGVPQVAIAHEGQMDALAKELNMTPVEIRLINALKVGSTTGTKQILDNSVGITETIIKAVEKSKEVISQERRSL</sequence>
<dbReference type="FunFam" id="3.30.365.10:FF:000001">
    <property type="entry name" value="Xanthine dehydrogenase oxidase"/>
    <property type="match status" value="1"/>
</dbReference>
<evidence type="ECO:0000259" key="2">
    <source>
        <dbReference type="SMART" id="SM01008"/>
    </source>
</evidence>
<comment type="cofactor">
    <cofactor evidence="1">
        <name>Mo-molybdopterin cytosine dinucleotide</name>
        <dbReference type="ChEBI" id="CHEBI:71308"/>
    </cofactor>
</comment>
<evidence type="ECO:0000313" key="4">
    <source>
        <dbReference type="Proteomes" id="UP000516160"/>
    </source>
</evidence>
<dbReference type="Pfam" id="PF02738">
    <property type="entry name" value="MoCoBD_1"/>
    <property type="match status" value="1"/>
</dbReference>
<feature type="domain" description="Aldehyde oxidase/xanthine dehydrogenase a/b hammerhead" evidence="2">
    <location>
        <begin position="23"/>
        <end position="129"/>
    </location>
</feature>
<accession>A0A7G9WB22</accession>
<dbReference type="Pfam" id="PF01315">
    <property type="entry name" value="Ald_Xan_dh_C"/>
    <property type="match status" value="1"/>
</dbReference>
<dbReference type="InterPro" id="IPR036856">
    <property type="entry name" value="Ald_Oxase/Xan_DH_a/b_sf"/>
</dbReference>
<evidence type="ECO:0000256" key="1">
    <source>
        <dbReference type="ARBA" id="ARBA00053029"/>
    </source>
</evidence>
<dbReference type="PANTHER" id="PTHR11908:SF157">
    <property type="entry name" value="XANTHINE DEHYDROGENASE SUBUNIT D-RELATED"/>
    <property type="match status" value="1"/>
</dbReference>
<gene>
    <name evidence="3" type="ORF">HYG86_14455</name>
</gene>
<name>A0A7G9WB22_ALKCA</name>
<protein>
    <submittedName>
        <fullName evidence="3">Molybdopterin-dependent oxidoreductase</fullName>
    </submittedName>
</protein>
<dbReference type="RefSeq" id="WP_281391279.1">
    <property type="nucleotide sequence ID" value="NZ_CP058559.1"/>
</dbReference>
<dbReference type="InterPro" id="IPR016208">
    <property type="entry name" value="Ald_Oxase/xanthine_DH-like"/>
</dbReference>
<dbReference type="SMART" id="SM01008">
    <property type="entry name" value="Ald_Xan_dh_C"/>
    <property type="match status" value="1"/>
</dbReference>
<dbReference type="AlphaFoldDB" id="A0A7G9WB22"/>
<dbReference type="Gene3D" id="3.90.1170.50">
    <property type="entry name" value="Aldehyde oxidase/xanthine dehydrogenase, a/b hammerhead"/>
    <property type="match status" value="1"/>
</dbReference>
<dbReference type="GO" id="GO:0005506">
    <property type="term" value="F:iron ion binding"/>
    <property type="evidence" value="ECO:0007669"/>
    <property type="project" value="InterPro"/>
</dbReference>
<proteinExistence type="predicted"/>
<dbReference type="Gene3D" id="3.30.365.10">
    <property type="entry name" value="Aldehyde oxidase/xanthine dehydrogenase, molybdopterin binding domain"/>
    <property type="match status" value="3"/>
</dbReference>
<evidence type="ECO:0000313" key="3">
    <source>
        <dbReference type="EMBL" id="QNO15884.1"/>
    </source>
</evidence>
<dbReference type="PANTHER" id="PTHR11908">
    <property type="entry name" value="XANTHINE DEHYDROGENASE"/>
    <property type="match status" value="1"/>
</dbReference>
<reference evidence="3 4" key="1">
    <citation type="submission" date="2020-07" db="EMBL/GenBank/DDBJ databases">
        <title>Alkalicella. sp. LB2 genome.</title>
        <authorList>
            <person name="Postec A."/>
            <person name="Quemeneur M."/>
        </authorList>
    </citation>
    <scope>NUCLEOTIDE SEQUENCE [LARGE SCALE GENOMIC DNA]</scope>
    <source>
        <strain evidence="3 4">LB2</strain>
    </source>
</reference>